<dbReference type="SUPFAM" id="SSF52172">
    <property type="entry name" value="CheY-like"/>
    <property type="match status" value="1"/>
</dbReference>
<dbReference type="PROSITE" id="PS50110">
    <property type="entry name" value="RESPONSE_REGULATORY"/>
    <property type="match status" value="1"/>
</dbReference>
<evidence type="ECO:0000259" key="4">
    <source>
        <dbReference type="PROSITE" id="PS50043"/>
    </source>
</evidence>
<dbReference type="InterPro" id="IPR001789">
    <property type="entry name" value="Sig_transdc_resp-reg_receiver"/>
</dbReference>
<dbReference type="EMBL" id="DSRU01000013">
    <property type="protein sequence ID" value="HFM96303.1"/>
    <property type="molecule type" value="Genomic_DNA"/>
</dbReference>
<gene>
    <name evidence="6" type="ORF">ENR64_00770</name>
</gene>
<evidence type="ECO:0000259" key="5">
    <source>
        <dbReference type="PROSITE" id="PS50110"/>
    </source>
</evidence>
<reference evidence="6" key="1">
    <citation type="journal article" date="2020" name="mSystems">
        <title>Genome- and Community-Level Interaction Insights into Carbon Utilization and Element Cycling Functions of Hydrothermarchaeota in Hydrothermal Sediment.</title>
        <authorList>
            <person name="Zhou Z."/>
            <person name="Liu Y."/>
            <person name="Xu W."/>
            <person name="Pan J."/>
            <person name="Luo Z.H."/>
            <person name="Li M."/>
        </authorList>
    </citation>
    <scope>NUCLEOTIDE SEQUENCE [LARGE SCALE GENOMIC DNA]</scope>
    <source>
        <strain evidence="6">SpSt-418</strain>
    </source>
</reference>
<dbReference type="InterPro" id="IPR058245">
    <property type="entry name" value="NreC/VraR/RcsB-like_REC"/>
</dbReference>
<protein>
    <submittedName>
        <fullName evidence="6">Response regulator transcription factor</fullName>
    </submittedName>
</protein>
<dbReference type="InterPro" id="IPR039420">
    <property type="entry name" value="WalR-like"/>
</dbReference>
<comment type="caution">
    <text evidence="6">The sequence shown here is derived from an EMBL/GenBank/DDBJ whole genome shotgun (WGS) entry which is preliminary data.</text>
</comment>
<dbReference type="InterPro" id="IPR000792">
    <property type="entry name" value="Tscrpt_reg_LuxR_C"/>
</dbReference>
<dbReference type="GO" id="GO:0000160">
    <property type="term" value="P:phosphorelay signal transduction system"/>
    <property type="evidence" value="ECO:0007669"/>
    <property type="project" value="InterPro"/>
</dbReference>
<sequence>MNDIRVILIEDHDVVRIGLRTTLQNQEGISVVGEAANGVHGLKLLESTQVDVALVDIGLPGIDGIELTRQFRKFQAEQGNNHTKIVMLTMQGSEESVLAAFAAGADSYCMKDIDMKRLSEAIEATHTGSSWIDPAVANIVLRQMRQGIPDGSEDGNRTIQISAVDAEMEKVLETYPLTERELEVLELIVSGCTNEAIAERLYITVGTVKTHVRNILSKLCANDRTEAAVRALRSGLVS</sequence>
<evidence type="ECO:0000256" key="2">
    <source>
        <dbReference type="ARBA" id="ARBA00023125"/>
    </source>
</evidence>
<feature type="modified residue" description="4-aspartylphosphate" evidence="3">
    <location>
        <position position="56"/>
    </location>
</feature>
<evidence type="ECO:0000256" key="1">
    <source>
        <dbReference type="ARBA" id="ARBA00022553"/>
    </source>
</evidence>
<dbReference type="Gene3D" id="3.40.50.2300">
    <property type="match status" value="1"/>
</dbReference>
<keyword evidence="1 3" id="KW-0597">Phosphoprotein</keyword>
<dbReference type="GO" id="GO:0006355">
    <property type="term" value="P:regulation of DNA-templated transcription"/>
    <property type="evidence" value="ECO:0007669"/>
    <property type="project" value="InterPro"/>
</dbReference>
<name>A0A7C3KBJ3_9CYAN</name>
<evidence type="ECO:0000313" key="6">
    <source>
        <dbReference type="EMBL" id="HFM96303.1"/>
    </source>
</evidence>
<dbReference type="InterPro" id="IPR016032">
    <property type="entry name" value="Sig_transdc_resp-reg_C-effctor"/>
</dbReference>
<accession>A0A7C3KBJ3</accession>
<dbReference type="PROSITE" id="PS50043">
    <property type="entry name" value="HTH_LUXR_2"/>
    <property type="match status" value="1"/>
</dbReference>
<feature type="domain" description="Response regulatory" evidence="5">
    <location>
        <begin position="5"/>
        <end position="126"/>
    </location>
</feature>
<dbReference type="Pfam" id="PF00072">
    <property type="entry name" value="Response_reg"/>
    <property type="match status" value="1"/>
</dbReference>
<keyword evidence="2" id="KW-0238">DNA-binding</keyword>
<dbReference type="SMART" id="SM00421">
    <property type="entry name" value="HTH_LUXR"/>
    <property type="match status" value="1"/>
</dbReference>
<dbReference type="PANTHER" id="PTHR43214">
    <property type="entry name" value="TWO-COMPONENT RESPONSE REGULATOR"/>
    <property type="match status" value="1"/>
</dbReference>
<evidence type="ECO:0000256" key="3">
    <source>
        <dbReference type="PROSITE-ProRule" id="PRU00169"/>
    </source>
</evidence>
<dbReference type="InterPro" id="IPR011006">
    <property type="entry name" value="CheY-like_superfamily"/>
</dbReference>
<dbReference type="Pfam" id="PF00196">
    <property type="entry name" value="GerE"/>
    <property type="match status" value="1"/>
</dbReference>
<dbReference type="GO" id="GO:0003677">
    <property type="term" value="F:DNA binding"/>
    <property type="evidence" value="ECO:0007669"/>
    <property type="project" value="UniProtKB-KW"/>
</dbReference>
<dbReference type="PANTHER" id="PTHR43214:SF43">
    <property type="entry name" value="TWO-COMPONENT RESPONSE REGULATOR"/>
    <property type="match status" value="1"/>
</dbReference>
<dbReference type="PROSITE" id="PS00622">
    <property type="entry name" value="HTH_LUXR_1"/>
    <property type="match status" value="1"/>
</dbReference>
<dbReference type="SMART" id="SM00448">
    <property type="entry name" value="REC"/>
    <property type="match status" value="1"/>
</dbReference>
<organism evidence="6">
    <name type="scientific">Oscillatoriales cyanobacterium SpSt-418</name>
    <dbReference type="NCBI Taxonomy" id="2282169"/>
    <lineage>
        <taxon>Bacteria</taxon>
        <taxon>Bacillati</taxon>
        <taxon>Cyanobacteriota</taxon>
        <taxon>Cyanophyceae</taxon>
        <taxon>Oscillatoriophycideae</taxon>
        <taxon>Oscillatoriales</taxon>
    </lineage>
</organism>
<proteinExistence type="predicted"/>
<dbReference type="SUPFAM" id="SSF46894">
    <property type="entry name" value="C-terminal effector domain of the bipartite response regulators"/>
    <property type="match status" value="1"/>
</dbReference>
<dbReference type="CDD" id="cd17535">
    <property type="entry name" value="REC_NarL-like"/>
    <property type="match status" value="1"/>
</dbReference>
<dbReference type="CDD" id="cd06170">
    <property type="entry name" value="LuxR_C_like"/>
    <property type="match status" value="1"/>
</dbReference>
<dbReference type="PRINTS" id="PR00038">
    <property type="entry name" value="HTHLUXR"/>
</dbReference>
<feature type="domain" description="HTH luxR-type" evidence="4">
    <location>
        <begin position="170"/>
        <end position="235"/>
    </location>
</feature>
<dbReference type="AlphaFoldDB" id="A0A7C3KBJ3"/>